<dbReference type="EMBL" id="JAVYAA010000001">
    <property type="protein sequence ID" value="MDT8975735.1"/>
    <property type="molecule type" value="Genomic_DNA"/>
</dbReference>
<gene>
    <name evidence="2" type="ORF">RQP50_05715</name>
</gene>
<dbReference type="InterPro" id="IPR004360">
    <property type="entry name" value="Glyas_Fos-R_dOase_dom"/>
</dbReference>
<sequence>MTTTYASFACCLQMFPTPDLHRTAEYYENLGYRSVYYLESAEPHVCLYRDAMEIVLTKGNPENFKPNRLLHGYGYDGYFITTDQQGMLEELTARGVKIVRPLTTTDYNNREFVFEDVDGRWIAVGMKQS</sequence>
<name>A0AAJ2N3C0_9BACL</name>
<dbReference type="InterPro" id="IPR029068">
    <property type="entry name" value="Glyas_Bleomycin-R_OHBP_Dase"/>
</dbReference>
<comment type="caution">
    <text evidence="2">The sequence shown here is derived from an EMBL/GenBank/DDBJ whole genome shotgun (WGS) entry which is preliminary data.</text>
</comment>
<dbReference type="Pfam" id="PF00903">
    <property type="entry name" value="Glyoxalase"/>
    <property type="match status" value="1"/>
</dbReference>
<accession>A0AAJ2N3C0</accession>
<dbReference type="RefSeq" id="WP_174808086.1">
    <property type="nucleotide sequence ID" value="NZ_JAVYAA010000001.1"/>
</dbReference>
<organism evidence="2 3">
    <name type="scientific">Paenibacillus suaedae</name>
    <dbReference type="NCBI Taxonomy" id="3077233"/>
    <lineage>
        <taxon>Bacteria</taxon>
        <taxon>Bacillati</taxon>
        <taxon>Bacillota</taxon>
        <taxon>Bacilli</taxon>
        <taxon>Bacillales</taxon>
        <taxon>Paenibacillaceae</taxon>
        <taxon>Paenibacillus</taxon>
    </lineage>
</organism>
<dbReference type="Gene3D" id="3.10.180.10">
    <property type="entry name" value="2,3-Dihydroxybiphenyl 1,2-Dioxygenase, domain 1"/>
    <property type="match status" value="1"/>
</dbReference>
<dbReference type="SUPFAM" id="SSF54593">
    <property type="entry name" value="Glyoxalase/Bleomycin resistance protein/Dihydroxybiphenyl dioxygenase"/>
    <property type="match status" value="1"/>
</dbReference>
<dbReference type="AlphaFoldDB" id="A0AAJ2N3C0"/>
<keyword evidence="3" id="KW-1185">Reference proteome</keyword>
<dbReference type="Proteomes" id="UP001250538">
    <property type="component" value="Unassembled WGS sequence"/>
</dbReference>
<reference evidence="3" key="1">
    <citation type="submission" date="2023-09" db="EMBL/GenBank/DDBJ databases">
        <title>Paenibacillus sp. chi10 Genome sequencing and assembly.</title>
        <authorList>
            <person name="Kim I."/>
        </authorList>
    </citation>
    <scope>NUCLEOTIDE SEQUENCE [LARGE SCALE GENOMIC DNA]</scope>
    <source>
        <strain evidence="3">chi10</strain>
    </source>
</reference>
<protein>
    <submittedName>
        <fullName evidence="2">VOC family protein</fullName>
    </submittedName>
</protein>
<proteinExistence type="predicted"/>
<evidence type="ECO:0000313" key="2">
    <source>
        <dbReference type="EMBL" id="MDT8975735.1"/>
    </source>
</evidence>
<evidence type="ECO:0000259" key="1">
    <source>
        <dbReference type="Pfam" id="PF00903"/>
    </source>
</evidence>
<evidence type="ECO:0000313" key="3">
    <source>
        <dbReference type="Proteomes" id="UP001250538"/>
    </source>
</evidence>
<feature type="domain" description="Glyoxalase/fosfomycin resistance/dioxygenase" evidence="1">
    <location>
        <begin position="16"/>
        <end position="123"/>
    </location>
</feature>
<dbReference type="CDD" id="cd06587">
    <property type="entry name" value="VOC"/>
    <property type="match status" value="1"/>
</dbReference>